<comment type="caution">
    <text evidence="16">Lacks conserved residue(s) required for the propagation of feature annotation.</text>
</comment>
<name>A0A815YNY9_9BILA</name>
<keyword evidence="20" id="KW-1185">Reference proteome</keyword>
<evidence type="ECO:0000259" key="18">
    <source>
        <dbReference type="Pfam" id="PF00520"/>
    </source>
</evidence>
<dbReference type="Gene3D" id="1.10.238.10">
    <property type="entry name" value="EF-hand"/>
    <property type="match status" value="1"/>
</dbReference>
<feature type="domain" description="Ion transport" evidence="18">
    <location>
        <begin position="1042"/>
        <end position="1274"/>
    </location>
</feature>
<keyword evidence="10 16" id="KW-0406">Ion transport</keyword>
<keyword evidence="12" id="KW-1015">Disulfide bond</keyword>
<feature type="region of interest" description="Disordered" evidence="17">
    <location>
        <begin position="30"/>
        <end position="68"/>
    </location>
</feature>
<feature type="domain" description="Ion transport" evidence="18">
    <location>
        <begin position="651"/>
        <end position="873"/>
    </location>
</feature>
<gene>
    <name evidence="19" type="ORF">QVE165_LOCUS48951</name>
</gene>
<keyword evidence="4" id="KW-1003">Cell membrane</keyword>
<evidence type="ECO:0000256" key="13">
    <source>
        <dbReference type="ARBA" id="ARBA00023180"/>
    </source>
</evidence>
<dbReference type="InterPro" id="IPR043203">
    <property type="entry name" value="VGCC_Ca_Na"/>
</dbReference>
<evidence type="ECO:0000256" key="17">
    <source>
        <dbReference type="SAM" id="MobiDB-lite"/>
    </source>
</evidence>
<comment type="similarity">
    <text evidence="16">Belongs to the sodium channel (TC 1.A.1.10) family.</text>
</comment>
<dbReference type="GO" id="GO:0001518">
    <property type="term" value="C:voltage-gated sodium channel complex"/>
    <property type="evidence" value="ECO:0007669"/>
    <property type="project" value="UniProtKB-UniRule"/>
</dbReference>
<evidence type="ECO:0000256" key="3">
    <source>
        <dbReference type="ARBA" id="ARBA00022461"/>
    </source>
</evidence>
<dbReference type="Gene3D" id="1.10.287.70">
    <property type="match status" value="3"/>
</dbReference>
<reference evidence="19" key="1">
    <citation type="submission" date="2021-02" db="EMBL/GenBank/DDBJ databases">
        <authorList>
            <person name="Nowell W R."/>
        </authorList>
    </citation>
    <scope>NUCLEOTIDE SEQUENCE</scope>
</reference>
<feature type="transmembrane region" description="Helical" evidence="16">
    <location>
        <begin position="1283"/>
        <end position="1300"/>
    </location>
</feature>
<feature type="domain" description="Ion transport" evidence="18">
    <location>
        <begin position="143"/>
        <end position="432"/>
    </location>
</feature>
<dbReference type="InterPro" id="IPR005821">
    <property type="entry name" value="Ion_trans_dom"/>
</dbReference>
<feature type="transmembrane region" description="Helical" evidence="16">
    <location>
        <begin position="1076"/>
        <end position="1099"/>
    </location>
</feature>
<feature type="transmembrane region" description="Helical" evidence="16">
    <location>
        <begin position="642"/>
        <end position="666"/>
    </location>
</feature>
<dbReference type="GO" id="GO:0086010">
    <property type="term" value="P:membrane depolarization during action potential"/>
    <property type="evidence" value="ECO:0007669"/>
    <property type="project" value="TreeGrafter"/>
</dbReference>
<keyword evidence="14 16" id="KW-0739">Sodium transport</keyword>
<dbReference type="GO" id="GO:0005248">
    <property type="term" value="F:voltage-gated sodium channel activity"/>
    <property type="evidence" value="ECO:0007669"/>
    <property type="project" value="InterPro"/>
</dbReference>
<evidence type="ECO:0000256" key="7">
    <source>
        <dbReference type="ARBA" id="ARBA00022882"/>
    </source>
</evidence>
<dbReference type="EMBL" id="CAJNOM010000856">
    <property type="protein sequence ID" value="CAF1572085.1"/>
    <property type="molecule type" value="Genomic_DNA"/>
</dbReference>
<feature type="transmembrane region" description="Helical" evidence="16">
    <location>
        <begin position="849"/>
        <end position="871"/>
    </location>
</feature>
<evidence type="ECO:0000256" key="6">
    <source>
        <dbReference type="ARBA" id="ARBA00022737"/>
    </source>
</evidence>
<keyword evidence="5 16" id="KW-0812">Transmembrane</keyword>
<dbReference type="Pfam" id="PF00520">
    <property type="entry name" value="Ion_trans"/>
    <property type="match status" value="4"/>
</dbReference>
<keyword evidence="8 16" id="KW-1133">Transmembrane helix</keyword>
<evidence type="ECO:0000256" key="14">
    <source>
        <dbReference type="ARBA" id="ARBA00023201"/>
    </source>
</evidence>
<dbReference type="PANTHER" id="PTHR10037:SF288">
    <property type="entry name" value="SODIUM CHANNEL PROTEIN PARA"/>
    <property type="match status" value="1"/>
</dbReference>
<feature type="region of interest" description="Disordered" evidence="17">
    <location>
        <begin position="1716"/>
        <end position="1738"/>
    </location>
</feature>
<evidence type="ECO:0000256" key="11">
    <source>
        <dbReference type="ARBA" id="ARBA00023136"/>
    </source>
</evidence>
<accession>A0A815YNY9</accession>
<evidence type="ECO:0000313" key="19">
    <source>
        <dbReference type="EMBL" id="CAF1572085.1"/>
    </source>
</evidence>
<feature type="transmembrane region" description="Helical" evidence="16">
    <location>
        <begin position="1454"/>
        <end position="1473"/>
    </location>
</feature>
<evidence type="ECO:0000256" key="4">
    <source>
        <dbReference type="ARBA" id="ARBA00022475"/>
    </source>
</evidence>
<dbReference type="OrthoDB" id="2984333at2759"/>
<dbReference type="PANTHER" id="PTHR10037">
    <property type="entry name" value="VOLTAGE-GATED CATION CHANNEL CALCIUM AND SODIUM"/>
    <property type="match status" value="1"/>
</dbReference>
<feature type="compositionally biased region" description="Basic and acidic residues" evidence="17">
    <location>
        <begin position="30"/>
        <end position="61"/>
    </location>
</feature>
<feature type="transmembrane region" description="Helical" evidence="16">
    <location>
        <begin position="1494"/>
        <end position="1520"/>
    </location>
</feature>
<dbReference type="InterPro" id="IPR027359">
    <property type="entry name" value="Volt_channel_dom_sf"/>
</dbReference>
<keyword evidence="6" id="KW-0677">Repeat</keyword>
<dbReference type="GO" id="GO:0019228">
    <property type="term" value="P:neuronal action potential"/>
    <property type="evidence" value="ECO:0007669"/>
    <property type="project" value="TreeGrafter"/>
</dbReference>
<dbReference type="PRINTS" id="PR00170">
    <property type="entry name" value="NACHANNEL"/>
</dbReference>
<dbReference type="Gene3D" id="1.20.120.350">
    <property type="entry name" value="Voltage-gated potassium channels. Chain C"/>
    <property type="match status" value="4"/>
</dbReference>
<keyword evidence="13" id="KW-0325">Glycoprotein</keyword>
<feature type="transmembrane region" description="Helical" evidence="16">
    <location>
        <begin position="1346"/>
        <end position="1366"/>
    </location>
</feature>
<keyword evidence="11 16" id="KW-0472">Membrane</keyword>
<evidence type="ECO:0000256" key="2">
    <source>
        <dbReference type="ARBA" id="ARBA00022448"/>
    </source>
</evidence>
<keyword evidence="9 16" id="KW-0915">Sodium</keyword>
<keyword evidence="2 16" id="KW-0813">Transport</keyword>
<evidence type="ECO:0000256" key="8">
    <source>
        <dbReference type="ARBA" id="ARBA00022989"/>
    </source>
</evidence>
<feature type="transmembrane region" description="Helical" evidence="16">
    <location>
        <begin position="1160"/>
        <end position="1186"/>
    </location>
</feature>
<feature type="transmembrane region" description="Helical" evidence="16">
    <location>
        <begin position="400"/>
        <end position="422"/>
    </location>
</feature>
<evidence type="ECO:0000256" key="15">
    <source>
        <dbReference type="ARBA" id="ARBA00023303"/>
    </source>
</evidence>
<comment type="function">
    <text evidence="16">Mediates the voltage-dependent sodium ion permeability of excitable membranes. Assuming opened or closed conformations in response to the voltage difference across the membrane, the protein forms a sodium-selective channel through which Na(+) ions may pass in accordance with their electrochemical gradient.</text>
</comment>
<feature type="transmembrane region" description="Helical" evidence="16">
    <location>
        <begin position="1111"/>
        <end position="1131"/>
    </location>
</feature>
<keyword evidence="15 16" id="KW-0407">Ion channel</keyword>
<feature type="compositionally biased region" description="Polar residues" evidence="17">
    <location>
        <begin position="1717"/>
        <end position="1738"/>
    </location>
</feature>
<dbReference type="InterPro" id="IPR001696">
    <property type="entry name" value="Na_channel_asu"/>
</dbReference>
<feature type="domain" description="Ion transport" evidence="18">
    <location>
        <begin position="1282"/>
        <end position="1533"/>
    </location>
</feature>
<feature type="transmembrane region" description="Helical" evidence="16">
    <location>
        <begin position="264"/>
        <end position="285"/>
    </location>
</feature>
<dbReference type="FunFam" id="1.10.287.70:FF:000046">
    <property type="entry name" value="Sodium channel protein"/>
    <property type="match status" value="1"/>
</dbReference>
<feature type="transmembrane region" description="Helical" evidence="16">
    <location>
        <begin position="769"/>
        <end position="794"/>
    </location>
</feature>
<dbReference type="FunFam" id="1.20.120.350:FF:000108">
    <property type="entry name" value="Sodium channel, voltage-gated, type VIII, alpha subunit b"/>
    <property type="match status" value="1"/>
</dbReference>
<feature type="transmembrane region" description="Helical" evidence="16">
    <location>
        <begin position="136"/>
        <end position="160"/>
    </location>
</feature>
<dbReference type="FunFam" id="1.20.120.350:FF:000004">
    <property type="entry name" value="Sodium channel protein"/>
    <property type="match status" value="1"/>
</dbReference>
<feature type="transmembrane region" description="Helical" evidence="16">
    <location>
        <begin position="1401"/>
        <end position="1434"/>
    </location>
</feature>
<feature type="transmembrane region" description="Helical" evidence="16">
    <location>
        <begin position="205"/>
        <end position="228"/>
    </location>
</feature>
<evidence type="ECO:0000256" key="16">
    <source>
        <dbReference type="RuleBase" id="RU361132"/>
    </source>
</evidence>
<protein>
    <recommendedName>
        <fullName evidence="16">Sodium channel protein</fullName>
    </recommendedName>
</protein>
<proteinExistence type="inferred from homology"/>
<comment type="caution">
    <text evidence="19">The sequence shown here is derived from an EMBL/GenBank/DDBJ whole genome shotgun (WGS) entry which is preliminary data.</text>
</comment>
<keyword evidence="7 16" id="KW-0851">Voltage-gated channel</keyword>
<organism evidence="19 20">
    <name type="scientific">Adineta steineri</name>
    <dbReference type="NCBI Taxonomy" id="433720"/>
    <lineage>
        <taxon>Eukaryota</taxon>
        <taxon>Metazoa</taxon>
        <taxon>Spiralia</taxon>
        <taxon>Gnathifera</taxon>
        <taxon>Rotifera</taxon>
        <taxon>Eurotatoria</taxon>
        <taxon>Bdelloidea</taxon>
        <taxon>Adinetida</taxon>
        <taxon>Adinetidae</taxon>
        <taxon>Adineta</taxon>
    </lineage>
</organism>
<dbReference type="Proteomes" id="UP000663832">
    <property type="component" value="Unassembled WGS sequence"/>
</dbReference>
<evidence type="ECO:0000313" key="20">
    <source>
        <dbReference type="Proteomes" id="UP000663832"/>
    </source>
</evidence>
<dbReference type="SUPFAM" id="SSF81324">
    <property type="entry name" value="Voltage-gated potassium channels"/>
    <property type="match status" value="4"/>
</dbReference>
<sequence>MDYNSIVFREFTHESLRRIERYRQEEAERIASERLQRQTIHEDDSDQHHSTGKPPKYDPPHPKQKPNKELAVGQTLPRVLQTKFPAELIGKPIEEIDWYYRTEYVFVVVNRNKTIFRFSSTPACFIFSPFNCFRRLAIRILTHSLFSTFVMLTILTNCIFMTLKNVPETNEYVFTIIYTLEALTKCVARGFILKKFTFLRDPWNWLDFIVITLAYITFFVNLGNVSVLRTFRVLRALKTVAVVPGLKTIVDALIQSLICLRDVTVLSSFILSIFALVGLQLYMGVLRQKCVPTYESFFNNSNITNIAYNMSFELYAKEVDNESYWYREDEVFVLCGNSSGSRKCPQGYVCWKDRGENPDFGYTSFDSYGWAMLSCFRLMTQDYWENLYQLVLTAAGRYHFLYFVAVIFFGSFYLVNLILAIVSMSYQEQQKKVHAENEERERRKIADELEQQNELAHKASLSIGFLHTDHVQYPDNALVFENSNRKISCSSFATVYEQNQKKSKLHDKQSLQPLPLVFQFDNTSAVYSNPTTNDDITIPFLDESQHNSIREDRKSQRTRNVSFIDRSKRDNDSTVTLYQPKPHIKYGPITEVLAPTELDATSTRSENMDTTNACDRPLVKLLRIYCYEWDCQIAGFKKFQEAVAVFILDAFVDLFITICIVLNTLFMALDQHGLSDRMTRILATGNYIFTAIFTTEALLKIIAMAPVKYLKDGWNVFDLFIVTLSLVELGLANIKGLSVLRSFRLLRVFKLAKSWPTLNRLMSIIGKTIGALGNLTFVLVIIIFIFAVMGMQLFGQKYTEKYGRDVPRWNFCDFFHAFMIVFRVLCGEWIESMWICLECAGWPCYPFFLFTYVMGNLVVLNLFLALLLASFGSNVLREGGNDDDDNKIGEAIERIQRLFRFIVNSIVHLFCRKRQEQERMRPIANITDENLFYNRSPSSTKKRLQSIVPASITTLEQDKSNGSLFLTNNSMKINEDIEMQLINSHSNTLLTQLAEQNHHITPPDCFPKIISKHCSCCSLCIPKCVQRKWKLLRSKAHRLVEHRFFERLIIASILASSTTLALEDINTRQQPIFHKILVVLDKIFTIIFTVELILKWFAYGITKYFTNGWNWLDFVIVIVSVLGVLLDWLGVADIPAFKSMRTLRALRPLKALSRFEGMRVVVNALIGAIPSIFNVLLVCLVFWLIFSIMGVQLFGGKFYKCVYVDTHDRVNLTENVTTKIDCLTKNFTWENSRVNFDNVINGYLALFQVATFKGWIEIMADAADAKDFALARFFFDLTTNQKFDIFIMICIFLNMLCMCLEHHNQSDTYDHVLGYINNFFVAIFTVECGMKLIALNFKYFTIPWNVFDFVIVIASILGQVLGELMAKFFVNPTLLRVVRVARVGRVLRLVKGAKGIRTLLFALAVSMPALFNIGLLLFLVMFIYAIFGMSFFAYVRKSAGVTDLFNFETFPNSMIVLFQMCTTAGWSGVLQALTNDKPPDCDPYIKSPSSRGDCGLTAIAIPFLVSYLIISSLVVVNMYIAVILENFSQAQEDVQQGLTDDDYDMYYEKWQYLDPSGSQFIRYDQLSDFVDGLEAPLQIPKPNQLLLVAMDLPICANDLMHCVDILDGLTKYFLGTLDVPAANAETDGPNDMRKDRPKDYHPISSTIRRQREIYLGRMGLKGFRSNVEKRRHERECREPILERAQIDELIELDELGTPSLDLHHNHTSNLIIRRLSKQQQTTDSNRSSTCSFDARSSC</sequence>
<evidence type="ECO:0000256" key="1">
    <source>
        <dbReference type="ARBA" id="ARBA00004651"/>
    </source>
</evidence>
<evidence type="ECO:0000256" key="12">
    <source>
        <dbReference type="ARBA" id="ARBA00023157"/>
    </source>
</evidence>
<feature type="transmembrane region" description="Helical" evidence="16">
    <location>
        <begin position="1312"/>
        <end position="1334"/>
    </location>
</feature>
<comment type="subcellular location">
    <subcellularLocation>
        <location evidence="1 16">Cell membrane</location>
        <topology evidence="1 16">Multi-pass membrane protein</topology>
    </subcellularLocation>
</comment>
<evidence type="ECO:0000256" key="5">
    <source>
        <dbReference type="ARBA" id="ARBA00022692"/>
    </source>
</evidence>
<feature type="transmembrane region" description="Helical" evidence="16">
    <location>
        <begin position="687"/>
        <end position="707"/>
    </location>
</feature>
<keyword evidence="3 16" id="KW-0894">Sodium channel</keyword>
<evidence type="ECO:0000256" key="9">
    <source>
        <dbReference type="ARBA" id="ARBA00023053"/>
    </source>
</evidence>
<dbReference type="FunFam" id="1.10.287.70:FF:000001">
    <property type="entry name" value="Sodium channel protein"/>
    <property type="match status" value="1"/>
</dbReference>
<dbReference type="FunFam" id="1.20.120.350:FF:000019">
    <property type="entry name" value="Sodium channel protein"/>
    <property type="match status" value="1"/>
</dbReference>
<evidence type="ECO:0000256" key="10">
    <source>
        <dbReference type="ARBA" id="ARBA00023065"/>
    </source>
</evidence>